<gene>
    <name evidence="2" type="ORF">IF188_09740</name>
</gene>
<proteinExistence type="predicted"/>
<evidence type="ECO:0000313" key="2">
    <source>
        <dbReference type="EMBL" id="MBD3941976.1"/>
    </source>
</evidence>
<dbReference type="Proteomes" id="UP000598426">
    <property type="component" value="Unassembled WGS sequence"/>
</dbReference>
<dbReference type="EMBL" id="JACXZS010000005">
    <property type="protein sequence ID" value="MBD3941976.1"/>
    <property type="molecule type" value="Genomic_DNA"/>
</dbReference>
<evidence type="ECO:0000256" key="1">
    <source>
        <dbReference type="SAM" id="MobiDB-lite"/>
    </source>
</evidence>
<feature type="region of interest" description="Disordered" evidence="1">
    <location>
        <begin position="1"/>
        <end position="26"/>
    </location>
</feature>
<reference evidence="2 3" key="1">
    <citation type="submission" date="2020-09" db="EMBL/GenBank/DDBJ databases">
        <title>Isolation and identification of active actinomycetes.</title>
        <authorList>
            <person name="Li X."/>
        </authorList>
    </citation>
    <scope>NUCLEOTIDE SEQUENCE [LARGE SCALE GENOMIC DNA]</scope>
    <source>
        <strain evidence="2 3">NEAU-LLC</strain>
    </source>
</reference>
<sequence>MTVRPSTPDPEAWMRQRGVTEEELADGKRRLDDANAWINRVRTAAVYERDYIAAQRRERG</sequence>
<organism evidence="2 3">
    <name type="scientific">Microbacterium helvum</name>
    <dbReference type="NCBI Taxonomy" id="2773713"/>
    <lineage>
        <taxon>Bacteria</taxon>
        <taxon>Bacillati</taxon>
        <taxon>Actinomycetota</taxon>
        <taxon>Actinomycetes</taxon>
        <taxon>Micrococcales</taxon>
        <taxon>Microbacteriaceae</taxon>
        <taxon>Microbacterium</taxon>
    </lineage>
</organism>
<accession>A0ABR8NQX8</accession>
<feature type="compositionally biased region" description="Basic and acidic residues" evidence="1">
    <location>
        <begin position="12"/>
        <end position="26"/>
    </location>
</feature>
<evidence type="ECO:0000313" key="3">
    <source>
        <dbReference type="Proteomes" id="UP000598426"/>
    </source>
</evidence>
<protein>
    <submittedName>
        <fullName evidence="2">Uncharacterized protein</fullName>
    </submittedName>
</protein>
<keyword evidence="3" id="KW-1185">Reference proteome</keyword>
<name>A0ABR8NQX8_9MICO</name>
<dbReference type="RefSeq" id="WP_191171590.1">
    <property type="nucleotide sequence ID" value="NZ_JACXZS010000005.1"/>
</dbReference>
<comment type="caution">
    <text evidence="2">The sequence shown here is derived from an EMBL/GenBank/DDBJ whole genome shotgun (WGS) entry which is preliminary data.</text>
</comment>